<evidence type="ECO:0000313" key="2">
    <source>
        <dbReference type="EMBL" id="KAH8497512.1"/>
    </source>
</evidence>
<evidence type="ECO:0000259" key="1">
    <source>
        <dbReference type="Pfam" id="PF24747"/>
    </source>
</evidence>
<proteinExistence type="predicted"/>
<dbReference type="PANTHER" id="PTHR33177">
    <property type="entry name" value="PUTATIVE-RELATED"/>
    <property type="match status" value="1"/>
</dbReference>
<keyword evidence="3" id="KW-1185">Reference proteome</keyword>
<dbReference type="InterPro" id="IPR055281">
    <property type="entry name" value="GIR1-2/SIED1"/>
</dbReference>
<gene>
    <name evidence="2" type="ORF">H0E87_019977</name>
</gene>
<dbReference type="AlphaFoldDB" id="A0A8T2XXE3"/>
<reference evidence="2" key="1">
    <citation type="journal article" date="2021" name="J. Hered.">
        <title>Genome Assembly of Salicaceae Populus deltoides (Eastern Cottonwood) I-69 Based on Nanopore Sequencing and Hi-C Technologies.</title>
        <authorList>
            <person name="Bai S."/>
            <person name="Wu H."/>
            <person name="Zhang J."/>
            <person name="Pan Z."/>
            <person name="Zhao W."/>
            <person name="Li Z."/>
            <person name="Tong C."/>
        </authorList>
    </citation>
    <scope>NUCLEOTIDE SEQUENCE</scope>
    <source>
        <tissue evidence="2">Leaf</tissue>
    </source>
</reference>
<comment type="caution">
    <text evidence="2">The sequence shown here is derived from an EMBL/GenBank/DDBJ whole genome shotgun (WGS) entry which is preliminary data.</text>
</comment>
<evidence type="ECO:0000313" key="3">
    <source>
        <dbReference type="Proteomes" id="UP000807159"/>
    </source>
</evidence>
<dbReference type="EMBL" id="JACEGQ020000010">
    <property type="protein sequence ID" value="KAH8497512.1"/>
    <property type="molecule type" value="Genomic_DNA"/>
</dbReference>
<organism evidence="2 3">
    <name type="scientific">Populus deltoides</name>
    <name type="common">Eastern poplar</name>
    <name type="synonym">Eastern cottonwood</name>
    <dbReference type="NCBI Taxonomy" id="3696"/>
    <lineage>
        <taxon>Eukaryota</taxon>
        <taxon>Viridiplantae</taxon>
        <taxon>Streptophyta</taxon>
        <taxon>Embryophyta</taxon>
        <taxon>Tracheophyta</taxon>
        <taxon>Spermatophyta</taxon>
        <taxon>Magnoliopsida</taxon>
        <taxon>eudicotyledons</taxon>
        <taxon>Gunneridae</taxon>
        <taxon>Pentapetalae</taxon>
        <taxon>rosids</taxon>
        <taxon>fabids</taxon>
        <taxon>Malpighiales</taxon>
        <taxon>Salicaceae</taxon>
        <taxon>Saliceae</taxon>
        <taxon>Populus</taxon>
    </lineage>
</organism>
<dbReference type="Proteomes" id="UP000807159">
    <property type="component" value="Chromosome 10"/>
</dbReference>
<name>A0A8T2XXE3_POPDE</name>
<protein>
    <recommendedName>
        <fullName evidence="1">GIR1-like zinc ribbon domain-containing protein</fullName>
    </recommendedName>
</protein>
<dbReference type="Pfam" id="PF24747">
    <property type="entry name" value="Zn-ribbon_GIR1"/>
    <property type="match status" value="1"/>
</dbReference>
<feature type="domain" description="GIR1-like zinc ribbon" evidence="1">
    <location>
        <begin position="161"/>
        <end position="194"/>
    </location>
</feature>
<dbReference type="InterPro" id="IPR056440">
    <property type="entry name" value="Zn-ribbon_GIR1"/>
</dbReference>
<accession>A0A8T2XXE3</accession>
<dbReference type="PANTHER" id="PTHR33177:SF77">
    <property type="entry name" value="LITAF DOMAIN-CONTAINING PROTEIN"/>
    <property type="match status" value="1"/>
</dbReference>
<sequence>MIKSSEFTMISHNHKPHSLWRACRNEEKHGVTKKGGRGNDSIGSLINQYFRQESHKSLDLNYPMLEPGPPSRPCFEWHDFFHEEIGVRCEEKERNGRCFPIMAQEGKGPNLDLSLRLSLPGLQHQQDEASKRVGISSSQRSCMIIDMMNSMNRTDITKVPSLVLMGCARCLIYVMVSEVDPKCPKCKRTVLVDVFRHRPAKKPRRC</sequence>